<accession>A0A543J781</accession>
<evidence type="ECO:0000256" key="1">
    <source>
        <dbReference type="SAM" id="MobiDB-lite"/>
    </source>
</evidence>
<dbReference type="Proteomes" id="UP000316628">
    <property type="component" value="Unassembled WGS sequence"/>
</dbReference>
<feature type="compositionally biased region" description="Low complexity" evidence="1">
    <location>
        <begin position="123"/>
        <end position="132"/>
    </location>
</feature>
<keyword evidence="3" id="KW-1185">Reference proteome</keyword>
<proteinExistence type="predicted"/>
<feature type="compositionally biased region" description="Basic residues" evidence="1">
    <location>
        <begin position="96"/>
        <end position="122"/>
    </location>
</feature>
<name>A0A543J781_9PSEU</name>
<dbReference type="AlphaFoldDB" id="A0A543J781"/>
<feature type="region of interest" description="Disordered" evidence="1">
    <location>
        <begin position="1"/>
        <end position="148"/>
    </location>
</feature>
<sequence length="281" mass="30715">MYRSNALRGSWSRTNPVASMRTGRGAVGQRPVQPRPARWAGHVRPAPRVPSGGPSSARGGRPPGARRRGPRVQGGCRATRRRPGTVRFRISTSARGRSRIRRPHRGRPPRTTRRTGTTRRPGRAPSPVRAAPRAPPPRRQGGTGTPRLIRAATNPAFHRRITGHVRRRSRPSTSTPASRRLRTDAIAASWSGHGHVHRGRRTRWTARLSGGSSTDADSLRDRVRGSLAADCLHGADRPVRNATTTPLVADRRSAECRSTTRGTTSASRRTCPWPAASKPTR</sequence>
<protein>
    <submittedName>
        <fullName evidence="2">Uncharacterized protein</fullName>
    </submittedName>
</protein>
<feature type="compositionally biased region" description="Low complexity" evidence="1">
    <location>
        <begin position="257"/>
        <end position="270"/>
    </location>
</feature>
<gene>
    <name evidence="2" type="ORF">FHX81_0953</name>
</gene>
<dbReference type="EMBL" id="VFPP01000001">
    <property type="protein sequence ID" value="TQM78677.1"/>
    <property type="molecule type" value="Genomic_DNA"/>
</dbReference>
<evidence type="ECO:0000313" key="3">
    <source>
        <dbReference type="Proteomes" id="UP000316628"/>
    </source>
</evidence>
<comment type="caution">
    <text evidence="2">The sequence shown here is derived from an EMBL/GenBank/DDBJ whole genome shotgun (WGS) entry which is preliminary data.</text>
</comment>
<organism evidence="2 3">
    <name type="scientific">Saccharothrix saharensis</name>
    <dbReference type="NCBI Taxonomy" id="571190"/>
    <lineage>
        <taxon>Bacteria</taxon>
        <taxon>Bacillati</taxon>
        <taxon>Actinomycetota</taxon>
        <taxon>Actinomycetes</taxon>
        <taxon>Pseudonocardiales</taxon>
        <taxon>Pseudonocardiaceae</taxon>
        <taxon>Saccharothrix</taxon>
    </lineage>
</organism>
<evidence type="ECO:0000313" key="2">
    <source>
        <dbReference type="EMBL" id="TQM78677.1"/>
    </source>
</evidence>
<reference evidence="2 3" key="1">
    <citation type="submission" date="2019-06" db="EMBL/GenBank/DDBJ databases">
        <title>Sequencing the genomes of 1000 actinobacteria strains.</title>
        <authorList>
            <person name="Klenk H.-P."/>
        </authorList>
    </citation>
    <scope>NUCLEOTIDE SEQUENCE [LARGE SCALE GENOMIC DNA]</scope>
    <source>
        <strain evidence="2 3">DSM 45456</strain>
    </source>
</reference>
<feature type="region of interest" description="Disordered" evidence="1">
    <location>
        <begin position="242"/>
        <end position="281"/>
    </location>
</feature>
<feature type="compositionally biased region" description="Low complexity" evidence="1">
    <location>
        <begin position="43"/>
        <end position="60"/>
    </location>
</feature>